<accession>A0ABQ9I6W5</accession>
<organism evidence="1 2">
    <name type="scientific">Dryococelus australis</name>
    <dbReference type="NCBI Taxonomy" id="614101"/>
    <lineage>
        <taxon>Eukaryota</taxon>
        <taxon>Metazoa</taxon>
        <taxon>Ecdysozoa</taxon>
        <taxon>Arthropoda</taxon>
        <taxon>Hexapoda</taxon>
        <taxon>Insecta</taxon>
        <taxon>Pterygota</taxon>
        <taxon>Neoptera</taxon>
        <taxon>Polyneoptera</taxon>
        <taxon>Phasmatodea</taxon>
        <taxon>Verophasmatodea</taxon>
        <taxon>Anareolatae</taxon>
        <taxon>Phasmatidae</taxon>
        <taxon>Eurycanthinae</taxon>
        <taxon>Dryococelus</taxon>
    </lineage>
</organism>
<protein>
    <submittedName>
        <fullName evidence="1">Uncharacterized protein</fullName>
    </submittedName>
</protein>
<sequence length="82" mass="9617">MVGRDEEFVINRELRRVFITLEADIIPSNAFQNIFRHAMRKILLARRILPKEDMNSSHPAPLMKCKMRKNGSSLLWKVMGHI</sequence>
<dbReference type="EMBL" id="JARBHB010000002">
    <property type="protein sequence ID" value="KAJ8892370.1"/>
    <property type="molecule type" value="Genomic_DNA"/>
</dbReference>
<evidence type="ECO:0000313" key="1">
    <source>
        <dbReference type="EMBL" id="KAJ8892370.1"/>
    </source>
</evidence>
<evidence type="ECO:0000313" key="2">
    <source>
        <dbReference type="Proteomes" id="UP001159363"/>
    </source>
</evidence>
<gene>
    <name evidence="1" type="ORF">PR048_004950</name>
</gene>
<comment type="caution">
    <text evidence="1">The sequence shown here is derived from an EMBL/GenBank/DDBJ whole genome shotgun (WGS) entry which is preliminary data.</text>
</comment>
<reference evidence="1 2" key="1">
    <citation type="submission" date="2023-02" db="EMBL/GenBank/DDBJ databases">
        <title>LHISI_Scaffold_Assembly.</title>
        <authorList>
            <person name="Stuart O.P."/>
            <person name="Cleave R."/>
            <person name="Magrath M.J.L."/>
            <person name="Mikheyev A.S."/>
        </authorList>
    </citation>
    <scope>NUCLEOTIDE SEQUENCE [LARGE SCALE GENOMIC DNA]</scope>
    <source>
        <strain evidence="1">Daus_M_001</strain>
        <tissue evidence="1">Leg muscle</tissue>
    </source>
</reference>
<keyword evidence="2" id="KW-1185">Reference proteome</keyword>
<dbReference type="Proteomes" id="UP001159363">
    <property type="component" value="Chromosome 2"/>
</dbReference>
<name>A0ABQ9I6W5_9NEOP</name>
<proteinExistence type="predicted"/>